<dbReference type="InterPro" id="IPR018191">
    <property type="entry name" value="4-OT"/>
</dbReference>
<dbReference type="GO" id="GO:0016853">
    <property type="term" value="F:isomerase activity"/>
    <property type="evidence" value="ECO:0007669"/>
    <property type="project" value="UniProtKB-UniRule"/>
</dbReference>
<accession>A0A089Q4Q6</accession>
<evidence type="ECO:0000259" key="5">
    <source>
        <dbReference type="Pfam" id="PF01361"/>
    </source>
</evidence>
<dbReference type="PANTHER" id="PTHR35530">
    <property type="entry name" value="TAUTOMERASE-RELATED"/>
    <property type="match status" value="1"/>
</dbReference>
<dbReference type="SUPFAM" id="SSF55331">
    <property type="entry name" value="Tautomerase/MIF"/>
    <property type="match status" value="1"/>
</dbReference>
<reference evidence="6 7" key="1">
    <citation type="submission" date="2014-09" db="EMBL/GenBank/DDBJ databases">
        <title>Cedecea neteri SSMD04 Genome Sequencing.</title>
        <authorList>
            <person name="Tan J.-Y."/>
        </authorList>
    </citation>
    <scope>NUCLEOTIDE SEQUENCE [LARGE SCALE GENOMIC DNA]</scope>
    <source>
        <strain evidence="6 7">SSMD04</strain>
    </source>
</reference>
<evidence type="ECO:0000256" key="1">
    <source>
        <dbReference type="ARBA" id="ARBA00006723"/>
    </source>
</evidence>
<evidence type="ECO:0000256" key="3">
    <source>
        <dbReference type="PIRSR" id="PIRSR618191-1"/>
    </source>
</evidence>
<dbReference type="InterPro" id="IPR014347">
    <property type="entry name" value="Tautomerase/MIF_sf"/>
</dbReference>
<dbReference type="OrthoDB" id="9799841at2"/>
<dbReference type="KEGG" id="cnt:JT31_22695"/>
<dbReference type="RefSeq" id="WP_038482375.1">
    <property type="nucleotide sequence ID" value="NZ_CP009451.1"/>
</dbReference>
<name>A0A089Q4Q6_9ENTR</name>
<sequence>MPYVNIRVTREGVSAEQKLALIEGVTDLLEHVLNKKPADTFVVIDEVDTDNWGVNRESVTSRRRREAAQ</sequence>
<dbReference type="NCBIfam" id="TIGR00013">
    <property type="entry name" value="taut"/>
    <property type="match status" value="1"/>
</dbReference>
<proteinExistence type="inferred from homology"/>
<dbReference type="Gene3D" id="3.30.429.10">
    <property type="entry name" value="Macrophage Migration Inhibitory Factor"/>
    <property type="match status" value="1"/>
</dbReference>
<gene>
    <name evidence="6" type="ORF">JT31_22695</name>
</gene>
<dbReference type="Pfam" id="PF01361">
    <property type="entry name" value="Tautomerase"/>
    <property type="match status" value="1"/>
</dbReference>
<dbReference type="AlphaFoldDB" id="A0A089Q4Q6"/>
<feature type="active site" description="Proton acceptor; via imino nitrogen" evidence="3">
    <location>
        <position position="2"/>
    </location>
</feature>
<dbReference type="EC" id="5.3.2.-" evidence="4"/>
<evidence type="ECO:0000313" key="6">
    <source>
        <dbReference type="EMBL" id="AIR07318.1"/>
    </source>
</evidence>
<evidence type="ECO:0000256" key="4">
    <source>
        <dbReference type="RuleBase" id="RU362032"/>
    </source>
</evidence>
<organism evidence="6 7">
    <name type="scientific">Cedecea neteri</name>
    <dbReference type="NCBI Taxonomy" id="158822"/>
    <lineage>
        <taxon>Bacteria</taxon>
        <taxon>Pseudomonadati</taxon>
        <taxon>Pseudomonadota</taxon>
        <taxon>Gammaproteobacteria</taxon>
        <taxon>Enterobacterales</taxon>
        <taxon>Enterobacteriaceae</taxon>
        <taxon>Cedecea</taxon>
    </lineage>
</organism>
<comment type="similarity">
    <text evidence="1 4">Belongs to the 4-oxalocrotonate tautomerase family.</text>
</comment>
<evidence type="ECO:0000313" key="7">
    <source>
        <dbReference type="Proteomes" id="UP000029481"/>
    </source>
</evidence>
<dbReference type="EMBL" id="CP009451">
    <property type="protein sequence ID" value="AIR07318.1"/>
    <property type="molecule type" value="Genomic_DNA"/>
</dbReference>
<keyword evidence="2 4" id="KW-0413">Isomerase</keyword>
<protein>
    <recommendedName>
        <fullName evidence="4">Tautomerase</fullName>
        <ecNumber evidence="4">5.3.2.-</ecNumber>
    </recommendedName>
</protein>
<dbReference type="InterPro" id="IPR004370">
    <property type="entry name" value="4-OT-like_dom"/>
</dbReference>
<dbReference type="Proteomes" id="UP000029481">
    <property type="component" value="Chromosome"/>
</dbReference>
<evidence type="ECO:0000256" key="2">
    <source>
        <dbReference type="ARBA" id="ARBA00023235"/>
    </source>
</evidence>
<feature type="domain" description="4-oxalocrotonate tautomerase-like" evidence="5">
    <location>
        <begin position="2"/>
        <end position="60"/>
    </location>
</feature>
<keyword evidence="7" id="KW-1185">Reference proteome</keyword>
<dbReference type="PANTHER" id="PTHR35530:SF1">
    <property type="entry name" value="2-HYDROXYMUCONATE TAUTOMERASE"/>
    <property type="match status" value="1"/>
</dbReference>